<dbReference type="PANTHER" id="PTHR38600">
    <property type="entry name" value="TRANSCRIPTIONAL REGULATORY PROTEIN"/>
    <property type="match status" value="1"/>
</dbReference>
<evidence type="ECO:0000256" key="2">
    <source>
        <dbReference type="ARBA" id="ARBA00023125"/>
    </source>
</evidence>
<dbReference type="Gene3D" id="1.10.10.10">
    <property type="entry name" value="Winged helix-like DNA-binding domain superfamily/Winged helix DNA-binding domain"/>
    <property type="match status" value="1"/>
</dbReference>
<proteinExistence type="predicted"/>
<dbReference type="InterPro" id="IPR011991">
    <property type="entry name" value="ArsR-like_HTH"/>
</dbReference>
<name>A0ABS4S766_9BACI</name>
<dbReference type="InterPro" id="IPR001034">
    <property type="entry name" value="DeoR_HTH"/>
</dbReference>
<comment type="caution">
    <text evidence="5">The sequence shown here is derived from an EMBL/GenBank/DDBJ whole genome shotgun (WGS) entry which is preliminary data.</text>
</comment>
<dbReference type="EMBL" id="JAGIKX010000007">
    <property type="protein sequence ID" value="MBP2257318.1"/>
    <property type="molecule type" value="Genomic_DNA"/>
</dbReference>
<evidence type="ECO:0000256" key="3">
    <source>
        <dbReference type="ARBA" id="ARBA00023163"/>
    </source>
</evidence>
<evidence type="ECO:0000313" key="5">
    <source>
        <dbReference type="EMBL" id="MBP2257318.1"/>
    </source>
</evidence>
<dbReference type="PANTHER" id="PTHR38600:SF2">
    <property type="entry name" value="SLL0088 PROTEIN"/>
    <property type="match status" value="1"/>
</dbReference>
<keyword evidence="3" id="KW-0804">Transcription</keyword>
<evidence type="ECO:0000256" key="1">
    <source>
        <dbReference type="ARBA" id="ARBA00023015"/>
    </source>
</evidence>
<evidence type="ECO:0000259" key="4">
    <source>
        <dbReference type="Pfam" id="PF08220"/>
    </source>
</evidence>
<gene>
    <name evidence="5" type="ORF">J2Z81_001266</name>
</gene>
<organism evidence="5 6">
    <name type="scientific">Virgibacillus alimentarius</name>
    <dbReference type="NCBI Taxonomy" id="698769"/>
    <lineage>
        <taxon>Bacteria</taxon>
        <taxon>Bacillati</taxon>
        <taxon>Bacillota</taxon>
        <taxon>Bacilli</taxon>
        <taxon>Bacillales</taxon>
        <taxon>Bacillaceae</taxon>
        <taxon>Virgibacillus</taxon>
    </lineage>
</organism>
<sequence length="212" mass="24956">MKLTTKQKILYVLKKDHDITMNKIMKHFTISEIAVRKHIHKLEQQGFIRKHTHKQDIGRPYYTYSLTEKGHKTFPNQDGNLALQLLQDLEGLQGSQAVTDLLSKRMEREKNSFHEKIKNKKLDEKISRIACMQNEKGYMTEVKKSEDGTYEIIYYNCPVASIANSYNEICKNDKRVFEELFSDCEVLSRSLITKGDPHCRWTIKKRTKDDLR</sequence>
<keyword evidence="2" id="KW-0238">DNA-binding</keyword>
<keyword evidence="6" id="KW-1185">Reference proteome</keyword>
<evidence type="ECO:0000313" key="6">
    <source>
        <dbReference type="Proteomes" id="UP001519294"/>
    </source>
</evidence>
<keyword evidence="1" id="KW-0805">Transcription regulation</keyword>
<accession>A0ABS4S766</accession>
<dbReference type="InterPro" id="IPR036388">
    <property type="entry name" value="WH-like_DNA-bd_sf"/>
</dbReference>
<dbReference type="RefSeq" id="WP_029269939.1">
    <property type="nucleotide sequence ID" value="NZ_JAGIKX010000007.1"/>
</dbReference>
<protein>
    <submittedName>
        <fullName evidence="5">ArsR family transcriptional regulator</fullName>
    </submittedName>
</protein>
<dbReference type="CDD" id="cd00090">
    <property type="entry name" value="HTH_ARSR"/>
    <property type="match status" value="1"/>
</dbReference>
<reference evidence="5 6" key="1">
    <citation type="submission" date="2021-03" db="EMBL/GenBank/DDBJ databases">
        <title>Genomic Encyclopedia of Type Strains, Phase IV (KMG-IV): sequencing the most valuable type-strain genomes for metagenomic binning, comparative biology and taxonomic classification.</title>
        <authorList>
            <person name="Goeker M."/>
        </authorList>
    </citation>
    <scope>NUCLEOTIDE SEQUENCE [LARGE SCALE GENOMIC DNA]</scope>
    <source>
        <strain evidence="5 6">DSM 25790</strain>
    </source>
</reference>
<dbReference type="Proteomes" id="UP001519294">
    <property type="component" value="Unassembled WGS sequence"/>
</dbReference>
<dbReference type="SUPFAM" id="SSF46785">
    <property type="entry name" value="Winged helix' DNA-binding domain"/>
    <property type="match status" value="1"/>
</dbReference>
<dbReference type="Pfam" id="PF08220">
    <property type="entry name" value="HTH_DeoR"/>
    <property type="match status" value="1"/>
</dbReference>
<dbReference type="InterPro" id="IPR036390">
    <property type="entry name" value="WH_DNA-bd_sf"/>
</dbReference>
<feature type="domain" description="HTH deoR-type" evidence="4">
    <location>
        <begin position="7"/>
        <end position="51"/>
    </location>
</feature>